<dbReference type="InterPro" id="IPR055344">
    <property type="entry name" value="SecD_SecF_C_bact"/>
</dbReference>
<keyword evidence="15" id="KW-1185">Reference proteome</keyword>
<dbReference type="Pfam" id="PF21760">
    <property type="entry name" value="SecD_1st"/>
    <property type="match status" value="1"/>
</dbReference>
<sequence>MNRYPLWKYAILLVALLIGTLYTLPNLFGEAPAVQVSSSKVTVKVDPALQSRIEAALQQAGVKPDYVQFDGTSIKARFGDTDTQLKAKDVIGKALNPDPADPTYIVALNLLSRSPAWLTALHANPMYLGLDLRGGVHFLMQVDMKAALTKKAEGLTSDVRLMLREKNIRHAGISRDGNTVLVAFRDAEQRTAATELLKTQLPDVTWAPQGEGAELRLAGSLSPQAQVAVQDAALKQNITTLHNRVNELGVAEPVIQQQGLDRVVVQLPGVQDTAKAKDIIGRTATLELRMVDDGVEAQAALAGTGPVPFGTERFIDRGFGPIIVKRQVILTGDSLNDAQPGFDENQQPAVHLTVDAKGARIMKETSRENVGKRMAILIFEKGKGEVVTAPKINSELGNRFQISGAMTTQEAADTALLLRAGSLAAPMEIIEERTIGPSLGKENIEKGIASVTWGFVAVAVFMCAYYLLFGVFSSLALGFNLLLLVAALSLMQATLSLPGIAAIALVLGMAIDSNVLINERVREELRAGVSPQQAIHLGYERAWATIFDSNVTTLIAGVALLVFGSGPIKGFAVVHCLGILTSMFSSVVFSRGLVNLWYGRKKKLKSVSIGQIWKPDAAPAAGTTEATDVAAKA</sequence>
<feature type="transmembrane region" description="Helical" evidence="9">
    <location>
        <begin position="570"/>
        <end position="594"/>
    </location>
</feature>
<gene>
    <name evidence="9 14" type="primary">secD</name>
    <name evidence="14" type="ORF">ACG00Y_22995</name>
</gene>
<comment type="subunit">
    <text evidence="9">Forms a complex with SecF. Part of the essential Sec protein translocation apparatus which comprises SecA, SecYEG and auxiliary proteins SecDF-YajC and YidC.</text>
</comment>
<dbReference type="NCBIfam" id="TIGR01129">
    <property type="entry name" value="secD"/>
    <property type="match status" value="1"/>
</dbReference>
<dbReference type="InterPro" id="IPR054384">
    <property type="entry name" value="SecDF_P1_head"/>
</dbReference>
<dbReference type="Proteomes" id="UP001606210">
    <property type="component" value="Unassembled WGS sequence"/>
</dbReference>
<comment type="subcellular location">
    <subcellularLocation>
        <location evidence="1 9">Cell membrane</location>
        <topology evidence="1 9">Multi-pass membrane protein</topology>
    </subcellularLocation>
</comment>
<dbReference type="HAMAP" id="MF_01463_B">
    <property type="entry name" value="SecD_B"/>
    <property type="match status" value="1"/>
</dbReference>
<name>A0ABW7F847_9BURK</name>
<dbReference type="Gene3D" id="1.20.1640.10">
    <property type="entry name" value="Multidrug efflux transporter AcrB transmembrane domain"/>
    <property type="match status" value="1"/>
</dbReference>
<evidence type="ECO:0000313" key="14">
    <source>
        <dbReference type="EMBL" id="MFG6432801.1"/>
    </source>
</evidence>
<keyword evidence="8 9" id="KW-0472">Membrane</keyword>
<evidence type="ECO:0000256" key="1">
    <source>
        <dbReference type="ARBA" id="ARBA00004651"/>
    </source>
</evidence>
<feature type="domain" description="SecD export protein N-terminal TM" evidence="11">
    <location>
        <begin position="1"/>
        <end position="108"/>
    </location>
</feature>
<comment type="similarity">
    <text evidence="9">Belongs to the SecD/SecF family. SecD subfamily.</text>
</comment>
<dbReference type="Pfam" id="PF02355">
    <property type="entry name" value="SecD_SecF_C"/>
    <property type="match status" value="1"/>
</dbReference>
<evidence type="ECO:0000259" key="11">
    <source>
        <dbReference type="Pfam" id="PF13721"/>
    </source>
</evidence>
<feature type="domain" description="Protein translocase subunit SecDF P1" evidence="12">
    <location>
        <begin position="234"/>
        <end position="293"/>
    </location>
</feature>
<keyword evidence="4 9" id="KW-0812">Transmembrane</keyword>
<comment type="function">
    <text evidence="9">Part of the Sec protein translocase complex. Interacts with the SecYEG preprotein conducting channel. SecDF uses the proton motive force (PMF) to complete protein translocation after the ATP-dependent function of SecA.</text>
</comment>
<protein>
    <recommendedName>
        <fullName evidence="9">Protein translocase subunit SecD</fullName>
    </recommendedName>
</protein>
<evidence type="ECO:0000256" key="7">
    <source>
        <dbReference type="ARBA" id="ARBA00023010"/>
    </source>
</evidence>
<feature type="transmembrane region" description="Helical" evidence="9">
    <location>
        <begin position="499"/>
        <end position="517"/>
    </location>
</feature>
<organism evidence="14 15">
    <name type="scientific">Pelomonas parva</name>
    <dbReference type="NCBI Taxonomy" id="3299032"/>
    <lineage>
        <taxon>Bacteria</taxon>
        <taxon>Pseudomonadati</taxon>
        <taxon>Pseudomonadota</taxon>
        <taxon>Betaproteobacteria</taxon>
        <taxon>Burkholderiales</taxon>
        <taxon>Sphaerotilaceae</taxon>
        <taxon>Roseateles</taxon>
    </lineage>
</organism>
<keyword evidence="2 9" id="KW-0813">Transport</keyword>
<accession>A0ABW7F847</accession>
<dbReference type="Pfam" id="PF13721">
    <property type="entry name" value="SecD-TM1"/>
    <property type="match status" value="1"/>
</dbReference>
<feature type="transmembrane region" description="Helical" evidence="9">
    <location>
        <begin position="475"/>
        <end position="493"/>
    </location>
</feature>
<dbReference type="EMBL" id="JBIGHV010000009">
    <property type="protein sequence ID" value="MFG6432801.1"/>
    <property type="molecule type" value="Genomic_DNA"/>
</dbReference>
<evidence type="ECO:0000256" key="4">
    <source>
        <dbReference type="ARBA" id="ARBA00022692"/>
    </source>
</evidence>
<dbReference type="Pfam" id="PF07549">
    <property type="entry name" value="Sec_GG"/>
    <property type="match status" value="1"/>
</dbReference>
<evidence type="ECO:0000256" key="2">
    <source>
        <dbReference type="ARBA" id="ARBA00022448"/>
    </source>
</evidence>
<keyword evidence="6 9" id="KW-1133">Transmembrane helix</keyword>
<dbReference type="Pfam" id="PF22599">
    <property type="entry name" value="SecDF_P1_head"/>
    <property type="match status" value="1"/>
</dbReference>
<dbReference type="Gene3D" id="3.30.70.3400">
    <property type="match status" value="2"/>
</dbReference>
<dbReference type="InterPro" id="IPR022646">
    <property type="entry name" value="SecD/SecF_CS"/>
</dbReference>
<proteinExistence type="inferred from homology"/>
<keyword evidence="5 9" id="KW-0653">Protein transport</keyword>
<evidence type="ECO:0000259" key="10">
    <source>
        <dbReference type="Pfam" id="PF02355"/>
    </source>
</evidence>
<evidence type="ECO:0000256" key="6">
    <source>
        <dbReference type="ARBA" id="ARBA00022989"/>
    </source>
</evidence>
<dbReference type="NCBIfam" id="TIGR00916">
    <property type="entry name" value="2A0604s01"/>
    <property type="match status" value="1"/>
</dbReference>
<evidence type="ECO:0000313" key="15">
    <source>
        <dbReference type="Proteomes" id="UP001606210"/>
    </source>
</evidence>
<feature type="domain" description="Protein export membrane protein SecD/SecF C-terminal" evidence="10">
    <location>
        <begin position="426"/>
        <end position="597"/>
    </location>
</feature>
<dbReference type="PANTHER" id="PTHR30081:SF1">
    <property type="entry name" value="PROTEIN TRANSLOCASE SUBUNIT SECD"/>
    <property type="match status" value="1"/>
</dbReference>
<dbReference type="RefSeq" id="WP_394482951.1">
    <property type="nucleotide sequence ID" value="NZ_JBIGHV010000009.1"/>
</dbReference>
<evidence type="ECO:0000256" key="9">
    <source>
        <dbReference type="HAMAP-Rule" id="MF_01463"/>
    </source>
</evidence>
<evidence type="ECO:0000256" key="3">
    <source>
        <dbReference type="ARBA" id="ARBA00022475"/>
    </source>
</evidence>
<feature type="transmembrane region" description="Helical" evidence="9">
    <location>
        <begin position="542"/>
        <end position="564"/>
    </location>
</feature>
<evidence type="ECO:0000256" key="5">
    <source>
        <dbReference type="ARBA" id="ARBA00022927"/>
    </source>
</evidence>
<comment type="caution">
    <text evidence="9">Lacks conserved residue(s) required for the propagation of feature annotation.</text>
</comment>
<keyword evidence="7 9" id="KW-0811">Translocation</keyword>
<dbReference type="InterPro" id="IPR048634">
    <property type="entry name" value="SecD_SecF_C"/>
</dbReference>
<evidence type="ECO:0000259" key="12">
    <source>
        <dbReference type="Pfam" id="PF21760"/>
    </source>
</evidence>
<dbReference type="InterPro" id="IPR027398">
    <property type="entry name" value="SecD-TM"/>
</dbReference>
<comment type="caution">
    <text evidence="14">The sequence shown here is derived from an EMBL/GenBank/DDBJ whole genome shotgun (WGS) entry which is preliminary data.</text>
</comment>
<dbReference type="SUPFAM" id="SSF82866">
    <property type="entry name" value="Multidrug efflux transporter AcrB transmembrane domain"/>
    <property type="match status" value="1"/>
</dbReference>
<evidence type="ECO:0000259" key="13">
    <source>
        <dbReference type="Pfam" id="PF22599"/>
    </source>
</evidence>
<reference evidence="14 15" key="1">
    <citation type="submission" date="2024-08" db="EMBL/GenBank/DDBJ databases">
        <authorList>
            <person name="Lu H."/>
        </authorList>
    </citation>
    <scope>NUCLEOTIDE SEQUENCE [LARGE SCALE GENOMIC DNA]</scope>
    <source>
        <strain evidence="14 15">LYH14W</strain>
    </source>
</reference>
<dbReference type="Gene3D" id="3.30.1360.200">
    <property type="match status" value="1"/>
</dbReference>
<evidence type="ECO:0000256" key="8">
    <source>
        <dbReference type="ARBA" id="ARBA00023136"/>
    </source>
</evidence>
<dbReference type="PANTHER" id="PTHR30081">
    <property type="entry name" value="PROTEIN-EXPORT MEMBRANE PROTEIN SEC"/>
    <property type="match status" value="1"/>
</dbReference>
<dbReference type="InterPro" id="IPR005791">
    <property type="entry name" value="SecD"/>
</dbReference>
<keyword evidence="3 9" id="KW-1003">Cell membrane</keyword>
<dbReference type="InterPro" id="IPR022813">
    <property type="entry name" value="SecD/SecF_arch_bac"/>
</dbReference>
<feature type="transmembrane region" description="Helical" evidence="9">
    <location>
        <begin position="447"/>
        <end position="468"/>
    </location>
</feature>
<dbReference type="InterPro" id="IPR048631">
    <property type="entry name" value="SecD_1st"/>
</dbReference>
<feature type="domain" description="SecDF P1 head subdomain" evidence="13">
    <location>
        <begin position="320"/>
        <end position="425"/>
    </location>
</feature>